<name>A0ABY2L984_9LEPT</name>
<dbReference type="EMBL" id="RQFD01000003">
    <property type="protein sequence ID" value="TGK53219.1"/>
    <property type="molecule type" value="Genomic_DNA"/>
</dbReference>
<protein>
    <recommendedName>
        <fullName evidence="3">DUF1564 family protein</fullName>
    </recommendedName>
</protein>
<accession>A0ABY2L984</accession>
<reference evidence="2" key="1">
    <citation type="journal article" date="2019" name="PLoS Negl. Trop. Dis.">
        <title>Revisiting the worldwide diversity of Leptospira species in the environment.</title>
        <authorList>
            <person name="Vincent A.T."/>
            <person name="Schiettekatte O."/>
            <person name="Bourhy P."/>
            <person name="Veyrier F.J."/>
            <person name="Picardeau M."/>
        </authorList>
    </citation>
    <scope>NUCLEOTIDE SEQUENCE [LARGE SCALE GENOMIC DNA]</scope>
    <source>
        <strain evidence="2">201800295</strain>
    </source>
</reference>
<dbReference type="RefSeq" id="WP_135753485.1">
    <property type="nucleotide sequence ID" value="NZ_RQFD01000003.1"/>
</dbReference>
<dbReference type="Proteomes" id="UP000297617">
    <property type="component" value="Unassembled WGS sequence"/>
</dbReference>
<evidence type="ECO:0000313" key="2">
    <source>
        <dbReference type="Proteomes" id="UP000297617"/>
    </source>
</evidence>
<evidence type="ECO:0000313" key="1">
    <source>
        <dbReference type="EMBL" id="TGK53219.1"/>
    </source>
</evidence>
<gene>
    <name evidence="1" type="ORF">EHQ10_05620</name>
</gene>
<keyword evidence="2" id="KW-1185">Reference proteome</keyword>
<sequence>MNTPENKKTARKLRNHPVLSNQYIENKINFQNYYLKLGYDISKPSPNNTISRFATLIQVIRINKSELSESFIEYDTKFIGGSFQIPDNEELLLLIFKEQFFCKIFTTLRSYTKRKESFYRKRVGQPFEILVGLE</sequence>
<organism evidence="1 2">
    <name type="scientific">Leptospira bouyouniensis</name>
    <dbReference type="NCBI Taxonomy" id="2484911"/>
    <lineage>
        <taxon>Bacteria</taxon>
        <taxon>Pseudomonadati</taxon>
        <taxon>Spirochaetota</taxon>
        <taxon>Spirochaetia</taxon>
        <taxon>Leptospirales</taxon>
        <taxon>Leptospiraceae</taxon>
        <taxon>Leptospira</taxon>
    </lineage>
</organism>
<proteinExistence type="predicted"/>
<comment type="caution">
    <text evidence="1">The sequence shown here is derived from an EMBL/GenBank/DDBJ whole genome shotgun (WGS) entry which is preliminary data.</text>
</comment>
<evidence type="ECO:0008006" key="3">
    <source>
        <dbReference type="Google" id="ProtNLM"/>
    </source>
</evidence>